<keyword evidence="4" id="KW-0812">Transmembrane</keyword>
<dbReference type="PANTHER" id="PTHR30093:SF34">
    <property type="entry name" value="PREPILIN PEPTIDASE-DEPENDENT PROTEIN D"/>
    <property type="match status" value="1"/>
</dbReference>
<dbReference type="InterPro" id="IPR001082">
    <property type="entry name" value="Pilin"/>
</dbReference>
<keyword evidence="4" id="KW-0472">Membrane</keyword>
<dbReference type="Pfam" id="PF00114">
    <property type="entry name" value="Pilin"/>
    <property type="match status" value="1"/>
</dbReference>
<evidence type="ECO:0000256" key="3">
    <source>
        <dbReference type="RuleBase" id="RU000389"/>
    </source>
</evidence>
<dbReference type="SUPFAM" id="SSF54523">
    <property type="entry name" value="Pili subunits"/>
    <property type="match status" value="1"/>
</dbReference>
<dbReference type="EMBL" id="CP133218">
    <property type="protein sequence ID" value="WML89551.1"/>
    <property type="molecule type" value="Genomic_DNA"/>
</dbReference>
<dbReference type="Gene3D" id="3.30.700.10">
    <property type="entry name" value="Glycoprotein, Type 4 Pilin"/>
    <property type="match status" value="1"/>
</dbReference>
<dbReference type="PANTHER" id="PTHR30093">
    <property type="entry name" value="GENERAL SECRETION PATHWAY PROTEIN G"/>
    <property type="match status" value="1"/>
</dbReference>
<proteinExistence type="inferred from homology"/>
<dbReference type="RefSeq" id="WP_028490496.1">
    <property type="nucleotide sequence ID" value="NZ_CP133218.1"/>
</dbReference>
<evidence type="ECO:0000256" key="1">
    <source>
        <dbReference type="ARBA" id="ARBA00005233"/>
    </source>
</evidence>
<name>A0ABY9MNW9_9GAMM</name>
<dbReference type="InterPro" id="IPR045584">
    <property type="entry name" value="Pilin-like"/>
</dbReference>
<gene>
    <name evidence="5" type="ORF">RCF98_11275</name>
</gene>
<evidence type="ECO:0000313" key="6">
    <source>
        <dbReference type="Proteomes" id="UP001236657"/>
    </source>
</evidence>
<evidence type="ECO:0000313" key="5">
    <source>
        <dbReference type="EMBL" id="WML89551.1"/>
    </source>
</evidence>
<dbReference type="PROSITE" id="PS00409">
    <property type="entry name" value="PROKAR_NTER_METHYL"/>
    <property type="match status" value="1"/>
</dbReference>
<keyword evidence="3" id="KW-0281">Fimbrium</keyword>
<organism evidence="5 6">
    <name type="scientific">Thiothrix lacustris</name>
    <dbReference type="NCBI Taxonomy" id="525917"/>
    <lineage>
        <taxon>Bacteria</taxon>
        <taxon>Pseudomonadati</taxon>
        <taxon>Pseudomonadota</taxon>
        <taxon>Gammaproteobacteria</taxon>
        <taxon>Thiotrichales</taxon>
        <taxon>Thiotrichaceae</taxon>
        <taxon>Thiothrix</taxon>
    </lineage>
</organism>
<protein>
    <submittedName>
        <fullName evidence="5">Pilin</fullName>
    </submittedName>
</protein>
<keyword evidence="2" id="KW-0488">Methylation</keyword>
<accession>A0ABY9MNW9</accession>
<reference evidence="5 6" key="1">
    <citation type="submission" date="2023-08" db="EMBL/GenBank/DDBJ databases">
        <title>New molecular markers tilS and rpoB for phylogenetic and monitoring studies of the genus Thiothrix biodiversity.</title>
        <authorList>
            <person name="Ravin N.V."/>
            <person name="Smolyakov D."/>
            <person name="Markov N.D."/>
            <person name="Beletsky A.V."/>
            <person name="Mardanov A.V."/>
            <person name="Rudenko T.S."/>
            <person name="Grabovich M.Y."/>
        </authorList>
    </citation>
    <scope>NUCLEOTIDE SEQUENCE [LARGE SCALE GENOMIC DNA]</scope>
    <source>
        <strain evidence="5 6">MK1</strain>
    </source>
</reference>
<evidence type="ECO:0000256" key="2">
    <source>
        <dbReference type="ARBA" id="ARBA00022481"/>
    </source>
</evidence>
<keyword evidence="4" id="KW-1133">Transmembrane helix</keyword>
<dbReference type="InterPro" id="IPR012902">
    <property type="entry name" value="N_methyl_site"/>
</dbReference>
<dbReference type="Proteomes" id="UP001236657">
    <property type="component" value="Chromosome"/>
</dbReference>
<comment type="similarity">
    <text evidence="1 3">Belongs to the N-Me-Phe pilin family.</text>
</comment>
<sequence>MKKNKHQGFTLIELMIVVAIIGILSAIALPAYQDYTRRAHVTEGLHIAGGAKTAIAEYYSSMGVYPTDNATAGITAANLIQGNALRSLQIDSSRIILTYNTRVKAGATIIIQGSEQGASFTWTCTGGTVPAVYRPTSCR</sequence>
<evidence type="ECO:0000256" key="4">
    <source>
        <dbReference type="SAM" id="Phobius"/>
    </source>
</evidence>
<feature type="transmembrane region" description="Helical" evidence="4">
    <location>
        <begin position="12"/>
        <end position="32"/>
    </location>
</feature>
<dbReference type="Pfam" id="PF07963">
    <property type="entry name" value="N_methyl"/>
    <property type="match status" value="1"/>
</dbReference>
<keyword evidence="6" id="KW-1185">Reference proteome</keyword>
<dbReference type="NCBIfam" id="TIGR02532">
    <property type="entry name" value="IV_pilin_GFxxxE"/>
    <property type="match status" value="1"/>
</dbReference>